<proteinExistence type="predicted"/>
<dbReference type="PROSITE" id="PS51257">
    <property type="entry name" value="PROKAR_LIPOPROTEIN"/>
    <property type="match status" value="1"/>
</dbReference>
<dbReference type="EMBL" id="JAZHOJ010000013">
    <property type="protein sequence ID" value="MFK7003724.1"/>
    <property type="molecule type" value="Genomic_DNA"/>
</dbReference>
<evidence type="ECO:0008006" key="3">
    <source>
        <dbReference type="Google" id="ProtNLM"/>
    </source>
</evidence>
<evidence type="ECO:0000313" key="2">
    <source>
        <dbReference type="Proteomes" id="UP001621713"/>
    </source>
</evidence>
<evidence type="ECO:0000313" key="1">
    <source>
        <dbReference type="EMBL" id="MFK7003724.1"/>
    </source>
</evidence>
<dbReference type="RefSeq" id="WP_103681609.1">
    <property type="nucleotide sequence ID" value="NZ_CP097868.1"/>
</dbReference>
<accession>A0ABW8PJ81</accession>
<keyword evidence="2" id="KW-1185">Reference proteome</keyword>
<name>A0ABW8PJ81_9FLAO</name>
<dbReference type="Proteomes" id="UP001621713">
    <property type="component" value="Unassembled WGS sequence"/>
</dbReference>
<comment type="caution">
    <text evidence="1">The sequence shown here is derived from an EMBL/GenBank/DDBJ whole genome shotgun (WGS) entry which is preliminary data.</text>
</comment>
<organism evidence="1 2">
    <name type="scientific">Flavobacterium covae</name>
    <dbReference type="NCBI Taxonomy" id="2906076"/>
    <lineage>
        <taxon>Bacteria</taxon>
        <taxon>Pseudomonadati</taxon>
        <taxon>Bacteroidota</taxon>
        <taxon>Flavobacteriia</taxon>
        <taxon>Flavobacteriales</taxon>
        <taxon>Flavobacteriaceae</taxon>
        <taxon>Flavobacterium</taxon>
    </lineage>
</organism>
<reference evidence="1 2" key="1">
    <citation type="submission" date="2024-02" db="EMBL/GenBank/DDBJ databases">
        <title>Comparative Genomic Analysis of Flavobacterium Species Causing Columnaris Disease of Freshwater Fish in Thailand: Insights into Virulence and Resistance Mechanisms.</title>
        <authorList>
            <person name="Nguyen D."/>
            <person name="Chokmangmeepisarn P."/>
            <person name="Khianchaikhan K."/>
            <person name="Morishita M."/>
            <person name="Bunnoy A."/>
            <person name="Rodkhum C."/>
        </authorList>
    </citation>
    <scope>NUCLEOTIDE SEQUENCE [LARGE SCALE GENOMIC DNA]</scope>
    <source>
        <strain evidence="1 2">PCBSB2203</strain>
    </source>
</reference>
<gene>
    <name evidence="1" type="ORF">V3467_07645</name>
</gene>
<protein>
    <recommendedName>
        <fullName evidence="3">Lipoprotein</fullName>
    </recommendedName>
</protein>
<sequence>MKTILIIFFCSITFSCNSQNKEEQYKNIEHFQLNNIKDSILSKAEYTTTQYKREFDLHRINYPEKFPVQFNGEKMLFDYIVIWEKKITKEIVLIEFEGDIEAHNNNKINIFLTNNFEKIDLDSKKRLKEFIEDPNVFFYSKNQLFKSDNIYIFMETINFKEKKKKNRINLYFYKYPFDKFLINQNLINGKIIEK</sequence>